<evidence type="ECO:0000256" key="2">
    <source>
        <dbReference type="ARBA" id="ARBA00022617"/>
    </source>
</evidence>
<dbReference type="Proteomes" id="UP000594688">
    <property type="component" value="Chromosome"/>
</dbReference>
<keyword evidence="5" id="KW-0812">Transmembrane</keyword>
<sequence length="187" mass="20297">MTSLAAKNFLNANRPVYFKQIAQILLMSIVLALAVVPAMAASQMDNLENELMCNCKDECGKVLINCTCDHSKKMRKELKAQLDSGLTVKQIVQAYVNEYGETILSAPTKSGFNLSAWVTPFIALVIGGVGVRTVMRKWIKPADKQSGKSAVASSGADEASTTGSTDNDEPSSEYSSRVKRELDNLED</sequence>
<name>A0A7T0FZ13_9BACT</name>
<comment type="similarity">
    <text evidence="1 5">Belongs to the CcmH/CycL/Ccl2/NrfF family.</text>
</comment>
<protein>
    <recommendedName>
        <fullName evidence="5">Cytochrome c-type biogenesis protein</fullName>
    </recommendedName>
</protein>
<evidence type="ECO:0000256" key="6">
    <source>
        <dbReference type="SAM" id="MobiDB-lite"/>
    </source>
</evidence>
<dbReference type="EMBL" id="CP048685">
    <property type="protein sequence ID" value="QPJ60660.1"/>
    <property type="molecule type" value="Genomic_DNA"/>
</dbReference>
<evidence type="ECO:0000313" key="9">
    <source>
        <dbReference type="Proteomes" id="UP000594688"/>
    </source>
</evidence>
<feature type="domain" description="CcmH/CycL/Ccl2/NrfF N-terminal" evidence="7">
    <location>
        <begin position="41"/>
        <end position="146"/>
    </location>
</feature>
<accession>A0A7T0FZ13</accession>
<feature type="transmembrane region" description="Helical" evidence="5">
    <location>
        <begin position="21"/>
        <end position="42"/>
    </location>
</feature>
<proteinExistence type="inferred from homology"/>
<organism evidence="8 9">
    <name type="scientific">Candidatus Nitronauta litoralis</name>
    <dbReference type="NCBI Taxonomy" id="2705533"/>
    <lineage>
        <taxon>Bacteria</taxon>
        <taxon>Pseudomonadati</taxon>
        <taxon>Nitrospinota/Tectimicrobiota group</taxon>
        <taxon>Nitrospinota</taxon>
        <taxon>Nitrospinia</taxon>
        <taxon>Nitrospinales</taxon>
        <taxon>Nitrospinaceae</taxon>
        <taxon>Candidatus Nitronauta</taxon>
    </lineage>
</organism>
<keyword evidence="5" id="KW-1133">Transmembrane helix</keyword>
<keyword evidence="5" id="KW-0732">Signal</keyword>
<dbReference type="CDD" id="cd16378">
    <property type="entry name" value="CcmH_N"/>
    <property type="match status" value="1"/>
</dbReference>
<comment type="function">
    <text evidence="5">Possible subunit of a heme lyase.</text>
</comment>
<evidence type="ECO:0000256" key="3">
    <source>
        <dbReference type="ARBA" id="ARBA00022723"/>
    </source>
</evidence>
<evidence type="ECO:0000256" key="4">
    <source>
        <dbReference type="ARBA" id="ARBA00023004"/>
    </source>
</evidence>
<keyword evidence="3 5" id="KW-0479">Metal-binding</keyword>
<dbReference type="Gene3D" id="1.10.8.640">
    <property type="entry name" value="Cytochrome C biogenesis protein"/>
    <property type="match status" value="1"/>
</dbReference>
<dbReference type="Pfam" id="PF03918">
    <property type="entry name" value="CcmH"/>
    <property type="match status" value="1"/>
</dbReference>
<feature type="region of interest" description="Disordered" evidence="6">
    <location>
        <begin position="143"/>
        <end position="187"/>
    </location>
</feature>
<evidence type="ECO:0000256" key="5">
    <source>
        <dbReference type="RuleBase" id="RU364112"/>
    </source>
</evidence>
<evidence type="ECO:0000256" key="1">
    <source>
        <dbReference type="ARBA" id="ARBA00010342"/>
    </source>
</evidence>
<dbReference type="InterPro" id="IPR038297">
    <property type="entry name" value="CcmH/CycL/NrfF/Ccl2_sf"/>
</dbReference>
<gene>
    <name evidence="8" type="ORF">G3M70_01655</name>
</gene>
<reference evidence="8 9" key="1">
    <citation type="submission" date="2020-02" db="EMBL/GenBank/DDBJ databases">
        <title>Genomic and physiological characterization of two novel Nitrospinaceae genera.</title>
        <authorList>
            <person name="Mueller A.J."/>
            <person name="Jung M.-Y."/>
            <person name="Strachan C.R."/>
            <person name="Herbold C.W."/>
            <person name="Kirkegaard R.H."/>
            <person name="Daims H."/>
        </authorList>
    </citation>
    <scope>NUCLEOTIDE SEQUENCE [LARGE SCALE GENOMIC DNA]</scope>
    <source>
        <strain evidence="8">EB</strain>
    </source>
</reference>
<dbReference type="GO" id="GO:0046872">
    <property type="term" value="F:metal ion binding"/>
    <property type="evidence" value="ECO:0007669"/>
    <property type="project" value="UniProtKB-KW"/>
</dbReference>
<feature type="transmembrane region" description="Helical" evidence="5">
    <location>
        <begin position="114"/>
        <end position="135"/>
    </location>
</feature>
<evidence type="ECO:0000259" key="7">
    <source>
        <dbReference type="Pfam" id="PF03918"/>
    </source>
</evidence>
<evidence type="ECO:0000313" key="8">
    <source>
        <dbReference type="EMBL" id="QPJ60660.1"/>
    </source>
</evidence>
<feature type="compositionally biased region" description="Basic and acidic residues" evidence="6">
    <location>
        <begin position="176"/>
        <end position="187"/>
    </location>
</feature>
<keyword evidence="2 5" id="KW-0349">Heme</keyword>
<dbReference type="InterPro" id="IPR005616">
    <property type="entry name" value="CcmH/CycL/Ccl2/NrfF_N"/>
</dbReference>
<dbReference type="AlphaFoldDB" id="A0A7T0FZ13"/>
<keyword evidence="5" id="KW-0472">Membrane</keyword>
<dbReference type="KEGG" id="nli:G3M70_01655"/>
<keyword evidence="4 5" id="KW-0408">Iron</keyword>